<dbReference type="AlphaFoldDB" id="A0A1G2PPK2"/>
<dbReference type="STRING" id="1802363.A2682_03555"/>
<accession>A0A1G2PPK2</accession>
<proteinExistence type="predicted"/>
<dbReference type="Proteomes" id="UP000178690">
    <property type="component" value="Unassembled WGS sequence"/>
</dbReference>
<organism evidence="1 2">
    <name type="scientific">Terrybacteria sp. (strain RIFCSPHIGHO2_01_FULL_58_15)</name>
    <dbReference type="NCBI Taxonomy" id="1802363"/>
    <lineage>
        <taxon>Bacteria</taxon>
        <taxon>Candidatus Terryibacteriota</taxon>
    </lineage>
</organism>
<evidence type="ECO:0000313" key="2">
    <source>
        <dbReference type="Proteomes" id="UP000178690"/>
    </source>
</evidence>
<comment type="caution">
    <text evidence="1">The sequence shown here is derived from an EMBL/GenBank/DDBJ whole genome shotgun (WGS) entry which is preliminary data.</text>
</comment>
<dbReference type="EMBL" id="MHST01000008">
    <property type="protein sequence ID" value="OHA49551.1"/>
    <property type="molecule type" value="Genomic_DNA"/>
</dbReference>
<name>A0A1G2PPK2_TERXR</name>
<protein>
    <submittedName>
        <fullName evidence="1">Uncharacterized protein</fullName>
    </submittedName>
</protein>
<sequence length="135" mass="15373">MGRAAWNDPIATRTLYLLTLESFDVKTVHELNRSGKPVREFQHIVGDRVGHCWAAGRLKPGDILLCDELSGDCFYEWYLVDYAKYGNRKGVHMRVVPYRFGAYAMRAVPLTGFTLRDYSLLLAGEEVEVMTQLPS</sequence>
<reference evidence="1 2" key="1">
    <citation type="journal article" date="2016" name="Nat. Commun.">
        <title>Thousands of microbial genomes shed light on interconnected biogeochemical processes in an aquifer system.</title>
        <authorList>
            <person name="Anantharaman K."/>
            <person name="Brown C.T."/>
            <person name="Hug L.A."/>
            <person name="Sharon I."/>
            <person name="Castelle C.J."/>
            <person name="Probst A.J."/>
            <person name="Thomas B.C."/>
            <person name="Singh A."/>
            <person name="Wilkins M.J."/>
            <person name="Karaoz U."/>
            <person name="Brodie E.L."/>
            <person name="Williams K.H."/>
            <person name="Hubbard S.S."/>
            <person name="Banfield J.F."/>
        </authorList>
    </citation>
    <scope>NUCLEOTIDE SEQUENCE [LARGE SCALE GENOMIC DNA]</scope>
    <source>
        <strain evidence="2">RIFCSPHIGHO2_01_FULL_58_15</strain>
    </source>
</reference>
<gene>
    <name evidence="1" type="ORF">A2682_03555</name>
</gene>
<evidence type="ECO:0000313" key="1">
    <source>
        <dbReference type="EMBL" id="OHA49551.1"/>
    </source>
</evidence>